<comment type="caution">
    <text evidence="1">The sequence shown here is derived from an EMBL/GenBank/DDBJ whole genome shotgun (WGS) entry which is preliminary data.</text>
</comment>
<protein>
    <submittedName>
        <fullName evidence="1">Uncharacterized protein</fullName>
    </submittedName>
</protein>
<proteinExistence type="predicted"/>
<accession>M0NKJ0</accession>
<name>M0NKJ0_9EURY</name>
<dbReference type="AlphaFoldDB" id="M0NKJ0"/>
<evidence type="ECO:0000313" key="2">
    <source>
        <dbReference type="Proteomes" id="UP000011546"/>
    </source>
</evidence>
<keyword evidence="2" id="KW-1185">Reference proteome</keyword>
<dbReference type="EMBL" id="AOJH01000102">
    <property type="protein sequence ID" value="EMA57639.1"/>
    <property type="molecule type" value="Genomic_DNA"/>
</dbReference>
<sequence>MLASTLWMVLSTSCLTEVDHHSLLASERLITVRTQPSVFLVFAFFRIVHLNFACPYGFEIFERDVWWNLASWSVTVPTRTINVKIHASC</sequence>
<dbReference type="Proteomes" id="UP000011546">
    <property type="component" value="Unassembled WGS sequence"/>
</dbReference>
<gene>
    <name evidence="1" type="ORF">C468_16652</name>
</gene>
<reference evidence="1 2" key="1">
    <citation type="journal article" date="2014" name="PLoS Genet.">
        <title>Phylogenetically driven sequencing of extremely halophilic archaea reveals strategies for static and dynamic osmo-response.</title>
        <authorList>
            <person name="Becker E.A."/>
            <person name="Seitzer P.M."/>
            <person name="Tritt A."/>
            <person name="Larsen D."/>
            <person name="Krusor M."/>
            <person name="Yao A.I."/>
            <person name="Wu D."/>
            <person name="Madern D."/>
            <person name="Eisen J.A."/>
            <person name="Darling A.E."/>
            <person name="Facciotti M.T."/>
        </authorList>
    </citation>
    <scope>NUCLEOTIDE SEQUENCE [LARGE SCALE GENOMIC DNA]</scope>
    <source>
        <strain evidence="1 2">JCM 14978</strain>
    </source>
</reference>
<organism evidence="1 2">
    <name type="scientific">Halorubrum kocurii JCM 14978</name>
    <dbReference type="NCBI Taxonomy" id="1230456"/>
    <lineage>
        <taxon>Archaea</taxon>
        <taxon>Methanobacteriati</taxon>
        <taxon>Methanobacteriota</taxon>
        <taxon>Stenosarchaea group</taxon>
        <taxon>Halobacteria</taxon>
        <taxon>Halobacteriales</taxon>
        <taxon>Haloferacaceae</taxon>
        <taxon>Halorubrum</taxon>
    </lineage>
</organism>
<evidence type="ECO:0000313" key="1">
    <source>
        <dbReference type="EMBL" id="EMA57639.1"/>
    </source>
</evidence>